<evidence type="ECO:0000313" key="4">
    <source>
        <dbReference type="EMBL" id="MBE1458661.1"/>
    </source>
</evidence>
<dbReference type="Proteomes" id="UP000598217">
    <property type="component" value="Unassembled WGS sequence"/>
</dbReference>
<name>A0ABR9HI15_9ACTN</name>
<keyword evidence="1" id="KW-0732">Signal</keyword>
<dbReference type="Gene3D" id="2.60.40.1240">
    <property type="match status" value="1"/>
</dbReference>
<dbReference type="RefSeq" id="WP_191269316.1">
    <property type="nucleotide sequence ID" value="NZ_BMXJ01000003.1"/>
</dbReference>
<feature type="transmembrane region" description="Helical" evidence="3">
    <location>
        <begin position="6"/>
        <end position="26"/>
    </location>
</feature>
<sequence>MNKTGWIATATAAVVALLIGFTAGWFGNQAYIRTQFESAFEDIEADFDEDMEEYEAEEAPTTPAAPPSGEPTDGVFTYEVTDSRTSDTYNDEPCGERYTATGEYHVLTISAENVGTSPAYPPTDSWTGVYAYAPNGTEYSLEGDICSFSDETNPGNTSEYEVVFDVPEGTELAVLSLTAEEAPEMAVVEIP</sequence>
<reference evidence="4 5" key="1">
    <citation type="submission" date="2020-10" db="EMBL/GenBank/DDBJ databases">
        <title>Sequencing the genomes of 1000 actinobacteria strains.</title>
        <authorList>
            <person name="Klenk H.-P."/>
        </authorList>
    </citation>
    <scope>NUCLEOTIDE SEQUENCE [LARGE SCALE GENOMIC DNA]</scope>
    <source>
        <strain evidence="4 5">DSM 45157</strain>
    </source>
</reference>
<evidence type="ECO:0000256" key="2">
    <source>
        <dbReference type="SAM" id="MobiDB-lite"/>
    </source>
</evidence>
<evidence type="ECO:0000256" key="3">
    <source>
        <dbReference type="SAM" id="Phobius"/>
    </source>
</evidence>
<organism evidence="4 5">
    <name type="scientific">Nocardiopsis terrae</name>
    <dbReference type="NCBI Taxonomy" id="372655"/>
    <lineage>
        <taxon>Bacteria</taxon>
        <taxon>Bacillati</taxon>
        <taxon>Actinomycetota</taxon>
        <taxon>Actinomycetes</taxon>
        <taxon>Streptosporangiales</taxon>
        <taxon>Nocardiopsidaceae</taxon>
        <taxon>Nocardiopsis</taxon>
    </lineage>
</organism>
<keyword evidence="3" id="KW-0812">Transmembrane</keyword>
<dbReference type="InterPro" id="IPR029050">
    <property type="entry name" value="Immunoprotect_excell_Ig-like"/>
</dbReference>
<gene>
    <name evidence="4" type="ORF">H4W79_002875</name>
</gene>
<dbReference type="EMBL" id="JADBDY010000001">
    <property type="protein sequence ID" value="MBE1458661.1"/>
    <property type="molecule type" value="Genomic_DNA"/>
</dbReference>
<proteinExistence type="predicted"/>
<accession>A0ABR9HI15</accession>
<comment type="caution">
    <text evidence="4">The sequence shown here is derived from an EMBL/GenBank/DDBJ whole genome shotgun (WGS) entry which is preliminary data.</text>
</comment>
<feature type="region of interest" description="Disordered" evidence="2">
    <location>
        <begin position="52"/>
        <end position="76"/>
    </location>
</feature>
<evidence type="ECO:0000313" key="5">
    <source>
        <dbReference type="Proteomes" id="UP000598217"/>
    </source>
</evidence>
<evidence type="ECO:0000256" key="1">
    <source>
        <dbReference type="ARBA" id="ARBA00022729"/>
    </source>
</evidence>
<keyword evidence="3" id="KW-0472">Membrane</keyword>
<protein>
    <recommendedName>
        <fullName evidence="6">DUF4352 domain-containing protein</fullName>
    </recommendedName>
</protein>
<evidence type="ECO:0008006" key="6">
    <source>
        <dbReference type="Google" id="ProtNLM"/>
    </source>
</evidence>
<keyword evidence="3" id="KW-1133">Transmembrane helix</keyword>
<keyword evidence="5" id="KW-1185">Reference proteome</keyword>